<evidence type="ECO:0000256" key="3">
    <source>
        <dbReference type="SAM" id="Phobius"/>
    </source>
</evidence>
<keyword evidence="1" id="KW-0732">Signal</keyword>
<dbReference type="Gene3D" id="2.60.120.200">
    <property type="match status" value="2"/>
</dbReference>
<name>A0A6J4KSM0_9CHLR</name>
<feature type="transmembrane region" description="Helical" evidence="3">
    <location>
        <begin position="299"/>
        <end position="319"/>
    </location>
</feature>
<protein>
    <recommendedName>
        <fullName evidence="4">LamG-like jellyroll fold domain-containing protein</fullName>
    </recommendedName>
</protein>
<dbReference type="AlphaFoldDB" id="A0A6J4KSM0"/>
<dbReference type="PANTHER" id="PTHR47635:SF2">
    <property type="entry name" value="LAMG-LIKE JELLYROLL FOLD DOMAIN-CONTAINING PROTEIN"/>
    <property type="match status" value="1"/>
</dbReference>
<keyword evidence="3" id="KW-0812">Transmembrane</keyword>
<keyword evidence="3" id="KW-1133">Transmembrane helix</keyword>
<feature type="non-terminal residue" evidence="5">
    <location>
        <position position="1"/>
    </location>
</feature>
<gene>
    <name evidence="5" type="ORF">AVDCRST_MAG93-5423</name>
</gene>
<feature type="non-terminal residue" evidence="5">
    <location>
        <position position="1163"/>
    </location>
</feature>
<sequence length="1163" mass="123199">RYQGGTWESYPIDEYLETLSVRLGAAWPPSANCDADCTAGKLEFAKGLYLATYYGTGSLVQVGSELVWKTSDNERLTDHDLGRESATVSLDYRKGQAMGAIAAALAERAFGWWEARVTAAQGGKDVEVVKTAEPDKAKSMFTRTGQKLKGVAIGFKDVYTAKWAKQLAGLRGTSPRSQTAGRIGLGGAFTVGALTAVTLTLWASTGQQGENATTKGVFLAAGGMATVMQVRTLSKLVESTFGTGKTWAELVHRAKLTTNAAQKAGAVGALASIALTWGLFAHQVNQLGLQSGTELHRQLVLQTAGLTVAIVIVFMISLIPIVGQIIAAVIALIDGLAALICGIIQDANKTEAGHWLCNGLTGALGKAMAQAIDFFMPSKTVVGNLASSDRLAFEDVDMDLLDPARGFAVGSKLKLSVGVKNSIQLESAKVLWPAATDILKRSTFDYQIQRTPQDIHADLQMDSMASGWTESGDSRALVMSKTAAPGEITLDQVGINQPIAAYLAEGYVVPRVTCTSILGLSSCLTESDRGSLHIPLDTTFKLDVLPATLDDFMELTPKNGGQALAWGQRGDLTFPRLRDADGDGRLAIAMGGDDRDDAAWDTDNDQVADDIELRRGSNVDHADVDRDNLNDAAELHLGTDPNRDDTDNDGLRDDLELAGWDFVYDVHNGQPVVTRVRSDPLTVDGDQDGLTDAQEQRFAFNPNVASEGRALTYRSEVHEVNAPRLLMRFEERDGATAFADDSGFGNDGVCSGAVCPATGTAGKYGTAATFDGTNDYLPVSGPDLDLSGGTFTQAAWIYSTIADGAYHGFLGYDNAVAARRSPSLFVVNGSGIHAGFGDGTNWNSFIATNVLTSNAWNHVAVTFDGTAYRLYVNGTERANHSFGGRKPVKVTTFDIGRVGTTYFKGRIDDAAIFNRALYANEIGTLMAGAVNPNDLVVRTGTALEYAATVKNELQNRFADGVLTTSLPAGIAGPTAPQNMTLEPQEEQVLSRSLQVNGSASTRLDLTQVAGAIVRERHETRSTPQLSLNLDEASGSTSFADSSGNNRNATCVGPCPAAGVTGIGGGKAVNFGGAPELRTSSAPNLNGGTFTAAAWISPVLTTGYRGILGYHGTNGAKNRYPSLWVYNGTGLHGGFGDGTNWNSTEVPNVLTLNTWNHVAATFDG</sequence>
<proteinExistence type="predicted"/>
<dbReference type="SUPFAM" id="SSF49899">
    <property type="entry name" value="Concanavalin A-like lectins/glucanases"/>
    <property type="match status" value="2"/>
</dbReference>
<evidence type="ECO:0000256" key="2">
    <source>
        <dbReference type="ARBA" id="ARBA00023157"/>
    </source>
</evidence>
<dbReference type="Pfam" id="PF13385">
    <property type="entry name" value="Laminin_G_3"/>
    <property type="match status" value="2"/>
</dbReference>
<dbReference type="PANTHER" id="PTHR47635">
    <property type="entry name" value="CUB DOMAIN-CONTAINING PROTEIN"/>
    <property type="match status" value="1"/>
</dbReference>
<dbReference type="InterPro" id="IPR013320">
    <property type="entry name" value="ConA-like_dom_sf"/>
</dbReference>
<evidence type="ECO:0000313" key="5">
    <source>
        <dbReference type="EMBL" id="CAA9314282.1"/>
    </source>
</evidence>
<accession>A0A6J4KSM0</accession>
<feature type="transmembrane region" description="Helical" evidence="3">
    <location>
        <begin position="325"/>
        <end position="344"/>
    </location>
</feature>
<evidence type="ECO:0000259" key="4">
    <source>
        <dbReference type="SMART" id="SM00560"/>
    </source>
</evidence>
<keyword evidence="3" id="KW-0472">Membrane</keyword>
<dbReference type="InterPro" id="IPR006558">
    <property type="entry name" value="LamG-like"/>
</dbReference>
<organism evidence="5">
    <name type="scientific">uncultured Chloroflexia bacterium</name>
    <dbReference type="NCBI Taxonomy" id="1672391"/>
    <lineage>
        <taxon>Bacteria</taxon>
        <taxon>Bacillati</taxon>
        <taxon>Chloroflexota</taxon>
        <taxon>Chloroflexia</taxon>
        <taxon>environmental samples</taxon>
    </lineage>
</organism>
<reference evidence="5" key="1">
    <citation type="submission" date="2020-02" db="EMBL/GenBank/DDBJ databases">
        <authorList>
            <person name="Meier V. D."/>
        </authorList>
    </citation>
    <scope>NUCLEOTIDE SEQUENCE</scope>
    <source>
        <strain evidence="5">AVDCRST_MAG93</strain>
    </source>
</reference>
<feature type="domain" description="LamG-like jellyroll fold" evidence="4">
    <location>
        <begin position="789"/>
        <end position="920"/>
    </location>
</feature>
<dbReference type="SMART" id="SM00560">
    <property type="entry name" value="LamGL"/>
    <property type="match status" value="1"/>
</dbReference>
<keyword evidence="2" id="KW-1015">Disulfide bond</keyword>
<evidence type="ECO:0000256" key="1">
    <source>
        <dbReference type="ARBA" id="ARBA00022729"/>
    </source>
</evidence>
<dbReference type="EMBL" id="CADCTR010001827">
    <property type="protein sequence ID" value="CAA9314282.1"/>
    <property type="molecule type" value="Genomic_DNA"/>
</dbReference>